<organism evidence="3 4">
    <name type="scientific">Petrolisthes cinctipes</name>
    <name type="common">Flat porcelain crab</name>
    <dbReference type="NCBI Taxonomy" id="88211"/>
    <lineage>
        <taxon>Eukaryota</taxon>
        <taxon>Metazoa</taxon>
        <taxon>Ecdysozoa</taxon>
        <taxon>Arthropoda</taxon>
        <taxon>Crustacea</taxon>
        <taxon>Multicrustacea</taxon>
        <taxon>Malacostraca</taxon>
        <taxon>Eumalacostraca</taxon>
        <taxon>Eucarida</taxon>
        <taxon>Decapoda</taxon>
        <taxon>Pleocyemata</taxon>
        <taxon>Anomura</taxon>
        <taxon>Galatheoidea</taxon>
        <taxon>Porcellanidae</taxon>
        <taxon>Petrolisthes</taxon>
    </lineage>
</organism>
<dbReference type="Pfam" id="PF02221">
    <property type="entry name" value="E1_DerP2_DerF2"/>
    <property type="match status" value="1"/>
</dbReference>
<evidence type="ECO:0000259" key="2">
    <source>
        <dbReference type="SMART" id="SM00737"/>
    </source>
</evidence>
<feature type="transmembrane region" description="Helical" evidence="1">
    <location>
        <begin position="6"/>
        <end position="24"/>
    </location>
</feature>
<protein>
    <recommendedName>
        <fullName evidence="2">MD-2-related lipid-recognition domain-containing protein</fullName>
    </recommendedName>
</protein>
<evidence type="ECO:0000313" key="3">
    <source>
        <dbReference type="EMBL" id="KAK3857551.1"/>
    </source>
</evidence>
<reference evidence="3" key="1">
    <citation type="submission" date="2023-10" db="EMBL/GenBank/DDBJ databases">
        <title>Genome assemblies of two species of porcelain crab, Petrolisthes cinctipes and Petrolisthes manimaculis (Anomura: Porcellanidae).</title>
        <authorList>
            <person name="Angst P."/>
        </authorList>
    </citation>
    <scope>NUCLEOTIDE SEQUENCE</scope>
    <source>
        <strain evidence="3">PB745_01</strain>
        <tissue evidence="3">Gill</tissue>
    </source>
</reference>
<dbReference type="Gene3D" id="2.60.40.770">
    <property type="match status" value="1"/>
</dbReference>
<dbReference type="InterPro" id="IPR003172">
    <property type="entry name" value="ML_dom"/>
</dbReference>
<sequence length="301" mass="34226">MAAGLSVMPIAIFTLLVLCCYLGVTNSSPINWDKVNLTKEQEVSVKRIDCVLNQFLKEIQNEWKKNNNNNNNNGSQEVAELTSMLKGLGISLKRSTSRAFRAGSGLRSFLLMGRDIFVSEVQTTYTHSVHTHTQPLPYNQESRMGTLRACMVLLGALVGMVLVTEAATFNPRRIMFARCTSEEKIPRAVFMTCANRHGVCEVRVGNTHNLRAIFISDVNSTDVDSHVRWNSWFEVPLPNQRRNACEHDLPCPIIANRISRFTYTLDIQDFWPRDEYPVIWSLTDRATDTTIFCFKFKINIV</sequence>
<keyword evidence="1" id="KW-0812">Transmembrane</keyword>
<evidence type="ECO:0000256" key="1">
    <source>
        <dbReference type="SAM" id="Phobius"/>
    </source>
</evidence>
<dbReference type="InterPro" id="IPR014756">
    <property type="entry name" value="Ig_E-set"/>
</dbReference>
<dbReference type="Proteomes" id="UP001286313">
    <property type="component" value="Unassembled WGS sequence"/>
</dbReference>
<keyword evidence="4" id="KW-1185">Reference proteome</keyword>
<keyword evidence="1" id="KW-1133">Transmembrane helix</keyword>
<dbReference type="SMART" id="SM00737">
    <property type="entry name" value="ML"/>
    <property type="match status" value="1"/>
</dbReference>
<feature type="domain" description="MD-2-related lipid-recognition" evidence="2">
    <location>
        <begin position="190"/>
        <end position="298"/>
    </location>
</feature>
<dbReference type="AlphaFoldDB" id="A0AAE1BV67"/>
<accession>A0AAE1BV67</accession>
<dbReference type="SUPFAM" id="SSF81296">
    <property type="entry name" value="E set domains"/>
    <property type="match status" value="1"/>
</dbReference>
<gene>
    <name evidence="3" type="ORF">Pcinc_036201</name>
</gene>
<dbReference type="EMBL" id="JAWQEG010005582">
    <property type="protein sequence ID" value="KAK3857551.1"/>
    <property type="molecule type" value="Genomic_DNA"/>
</dbReference>
<comment type="caution">
    <text evidence="3">The sequence shown here is derived from an EMBL/GenBank/DDBJ whole genome shotgun (WGS) entry which is preliminary data.</text>
</comment>
<keyword evidence="1" id="KW-0472">Membrane</keyword>
<feature type="transmembrane region" description="Helical" evidence="1">
    <location>
        <begin position="149"/>
        <end position="169"/>
    </location>
</feature>
<name>A0AAE1BV67_PETCI</name>
<evidence type="ECO:0000313" key="4">
    <source>
        <dbReference type="Proteomes" id="UP001286313"/>
    </source>
</evidence>
<proteinExistence type="predicted"/>